<dbReference type="VEuPathDB" id="VectorBase:ASIC021559"/>
<keyword evidence="4" id="KW-1185">Reference proteome</keyword>
<protein>
    <submittedName>
        <fullName evidence="2 3">Plasmid stability protein</fullName>
    </submittedName>
</protein>
<feature type="region of interest" description="Disordered" evidence="1">
    <location>
        <begin position="1"/>
        <end position="39"/>
    </location>
</feature>
<evidence type="ECO:0000256" key="1">
    <source>
        <dbReference type="SAM" id="MobiDB-lite"/>
    </source>
</evidence>
<gene>
    <name evidence="2" type="ORF">ZHAS_00021559</name>
</gene>
<dbReference type="AlphaFoldDB" id="A0A084WSQ5"/>
<proteinExistence type="predicted"/>
<accession>A0A084WSQ5</accession>
<reference evidence="3" key="2">
    <citation type="submission" date="2020-05" db="UniProtKB">
        <authorList>
            <consortium name="EnsemblMetazoa"/>
        </authorList>
    </citation>
    <scope>IDENTIFICATION</scope>
</reference>
<dbReference type="EMBL" id="ATLV01026689">
    <property type="status" value="NOT_ANNOTATED_CDS"/>
    <property type="molecule type" value="Genomic_DNA"/>
</dbReference>
<evidence type="ECO:0000313" key="3">
    <source>
        <dbReference type="EnsemblMetazoa" id="ASIC021559-PA"/>
    </source>
</evidence>
<evidence type="ECO:0000313" key="2">
    <source>
        <dbReference type="EMBL" id="KFB53249.1"/>
    </source>
</evidence>
<reference evidence="2 4" key="1">
    <citation type="journal article" date="2014" name="BMC Genomics">
        <title>Genome sequence of Anopheles sinensis provides insight into genetics basis of mosquito competence for malaria parasites.</title>
        <authorList>
            <person name="Zhou D."/>
            <person name="Zhang D."/>
            <person name="Ding G."/>
            <person name="Shi L."/>
            <person name="Hou Q."/>
            <person name="Ye Y."/>
            <person name="Xu Y."/>
            <person name="Zhou H."/>
            <person name="Xiong C."/>
            <person name="Li S."/>
            <person name="Yu J."/>
            <person name="Hong S."/>
            <person name="Yu X."/>
            <person name="Zou P."/>
            <person name="Chen C."/>
            <person name="Chang X."/>
            <person name="Wang W."/>
            <person name="Lv Y."/>
            <person name="Sun Y."/>
            <person name="Ma L."/>
            <person name="Shen B."/>
            <person name="Zhu C."/>
        </authorList>
    </citation>
    <scope>NUCLEOTIDE SEQUENCE [LARGE SCALE GENOMIC DNA]</scope>
</reference>
<dbReference type="Proteomes" id="UP000030765">
    <property type="component" value="Unassembled WGS sequence"/>
</dbReference>
<name>A0A084WSQ5_ANOSI</name>
<sequence length="91" mass="10170">MSVEPARRLLLPIPPGPVRRKVQEPAQGGGFMKGPKDDPRRRASMCYDYYRSIEDNTGGRFLPFSLRPAVRQTILHSWPVTASEGESVVMG</sequence>
<evidence type="ECO:0000313" key="4">
    <source>
        <dbReference type="Proteomes" id="UP000030765"/>
    </source>
</evidence>
<organism evidence="2">
    <name type="scientific">Anopheles sinensis</name>
    <name type="common">Mosquito</name>
    <dbReference type="NCBI Taxonomy" id="74873"/>
    <lineage>
        <taxon>Eukaryota</taxon>
        <taxon>Metazoa</taxon>
        <taxon>Ecdysozoa</taxon>
        <taxon>Arthropoda</taxon>
        <taxon>Hexapoda</taxon>
        <taxon>Insecta</taxon>
        <taxon>Pterygota</taxon>
        <taxon>Neoptera</taxon>
        <taxon>Endopterygota</taxon>
        <taxon>Diptera</taxon>
        <taxon>Nematocera</taxon>
        <taxon>Culicoidea</taxon>
        <taxon>Culicidae</taxon>
        <taxon>Anophelinae</taxon>
        <taxon>Anopheles</taxon>
    </lineage>
</organism>
<dbReference type="EnsemblMetazoa" id="ASIC021559-RA">
    <property type="protein sequence ID" value="ASIC021559-PA"/>
    <property type="gene ID" value="ASIC021559"/>
</dbReference>
<dbReference type="EMBL" id="KE525417">
    <property type="protein sequence ID" value="KFB53249.1"/>
    <property type="molecule type" value="Genomic_DNA"/>
</dbReference>